<dbReference type="InterPro" id="IPR002734">
    <property type="entry name" value="RibDG_C"/>
</dbReference>
<dbReference type="GO" id="GO:0009231">
    <property type="term" value="P:riboflavin biosynthetic process"/>
    <property type="evidence" value="ECO:0007669"/>
    <property type="project" value="InterPro"/>
</dbReference>
<keyword evidence="3" id="KW-1185">Reference proteome</keyword>
<dbReference type="Gene3D" id="3.40.430.10">
    <property type="entry name" value="Dihydrofolate Reductase, subunit A"/>
    <property type="match status" value="1"/>
</dbReference>
<evidence type="ECO:0000259" key="1">
    <source>
        <dbReference type="Pfam" id="PF01872"/>
    </source>
</evidence>
<comment type="caution">
    <text evidence="2">The sequence shown here is derived from an EMBL/GenBank/DDBJ whole genome shotgun (WGS) entry which is preliminary data.</text>
</comment>
<proteinExistence type="predicted"/>
<dbReference type="EMBL" id="BMZS01000013">
    <property type="protein sequence ID" value="GHD61322.1"/>
    <property type="molecule type" value="Genomic_DNA"/>
</dbReference>
<dbReference type="SUPFAM" id="SSF53597">
    <property type="entry name" value="Dihydrofolate reductase-like"/>
    <property type="match status" value="1"/>
</dbReference>
<protein>
    <recommendedName>
        <fullName evidence="1">Bacterial bifunctional deaminase-reductase C-terminal domain-containing protein</fullName>
    </recommendedName>
</protein>
<dbReference type="PANTHER" id="PTHR38011">
    <property type="entry name" value="DIHYDROFOLATE REDUCTASE FAMILY PROTEIN (AFU_ORTHOLOGUE AFUA_8G06820)"/>
    <property type="match status" value="1"/>
</dbReference>
<evidence type="ECO:0000313" key="3">
    <source>
        <dbReference type="Proteomes" id="UP000630353"/>
    </source>
</evidence>
<dbReference type="InterPro" id="IPR024072">
    <property type="entry name" value="DHFR-like_dom_sf"/>
</dbReference>
<feature type="domain" description="Bacterial bifunctional deaminase-reductase C-terminal" evidence="1">
    <location>
        <begin position="8"/>
        <end position="164"/>
    </location>
</feature>
<accession>A0A919CTG0</accession>
<name>A0A919CTG0_9PROT</name>
<reference evidence="2" key="1">
    <citation type="journal article" date="2014" name="Int. J. Syst. Evol. Microbiol.">
        <title>Complete genome sequence of Corynebacterium casei LMG S-19264T (=DSM 44701T), isolated from a smear-ripened cheese.</title>
        <authorList>
            <consortium name="US DOE Joint Genome Institute (JGI-PGF)"/>
            <person name="Walter F."/>
            <person name="Albersmeier A."/>
            <person name="Kalinowski J."/>
            <person name="Ruckert C."/>
        </authorList>
    </citation>
    <scope>NUCLEOTIDE SEQUENCE</scope>
    <source>
        <strain evidence="2">KCTC 42651</strain>
    </source>
</reference>
<dbReference type="PANTHER" id="PTHR38011:SF11">
    <property type="entry name" value="2,5-DIAMINO-6-RIBOSYLAMINO-4(3H)-PYRIMIDINONE 5'-PHOSPHATE REDUCTASE"/>
    <property type="match status" value="1"/>
</dbReference>
<sequence>MSDARFRLYMALSLDGMIADADGGVEWLNRWEDVDYGTADFMTEVDTLIMGRTTYDQIAGFGVDWPYAGKRTVVLTSRPLGAAPDGVEGTSDLAGLIAELREDGARVWIVGGAATAGACIALGAIDTVELFLMPVLLGEGVPLFAGDGPEVPLALRETRAWPNGAVGLIYDVA</sequence>
<evidence type="ECO:0000313" key="2">
    <source>
        <dbReference type="EMBL" id="GHD61322.1"/>
    </source>
</evidence>
<dbReference type="AlphaFoldDB" id="A0A919CTG0"/>
<dbReference type="GO" id="GO:0008703">
    <property type="term" value="F:5-amino-6-(5-phosphoribosylamino)uracil reductase activity"/>
    <property type="evidence" value="ECO:0007669"/>
    <property type="project" value="InterPro"/>
</dbReference>
<reference evidence="2" key="2">
    <citation type="submission" date="2020-09" db="EMBL/GenBank/DDBJ databases">
        <authorList>
            <person name="Sun Q."/>
            <person name="Kim S."/>
        </authorList>
    </citation>
    <scope>NUCLEOTIDE SEQUENCE</scope>
    <source>
        <strain evidence="2">KCTC 42651</strain>
    </source>
</reference>
<dbReference type="Pfam" id="PF01872">
    <property type="entry name" value="RibD_C"/>
    <property type="match status" value="1"/>
</dbReference>
<dbReference type="InterPro" id="IPR050765">
    <property type="entry name" value="Riboflavin_Biosynth_HTPR"/>
</dbReference>
<organism evidence="2 3">
    <name type="scientific">Thalassobaculum fulvum</name>
    <dbReference type="NCBI Taxonomy" id="1633335"/>
    <lineage>
        <taxon>Bacteria</taxon>
        <taxon>Pseudomonadati</taxon>
        <taxon>Pseudomonadota</taxon>
        <taxon>Alphaproteobacteria</taxon>
        <taxon>Rhodospirillales</taxon>
        <taxon>Thalassobaculaceae</taxon>
        <taxon>Thalassobaculum</taxon>
    </lineage>
</organism>
<dbReference type="RefSeq" id="WP_229837473.1">
    <property type="nucleotide sequence ID" value="NZ_BMZS01000013.1"/>
</dbReference>
<dbReference type="Proteomes" id="UP000630353">
    <property type="component" value="Unassembled WGS sequence"/>
</dbReference>
<gene>
    <name evidence="2" type="ORF">GCM10017083_48480</name>
</gene>